<evidence type="ECO:0000256" key="1">
    <source>
        <dbReference type="SAM" id="SignalP"/>
    </source>
</evidence>
<dbReference type="GO" id="GO:0016491">
    <property type="term" value="F:oxidoreductase activity"/>
    <property type="evidence" value="ECO:0007669"/>
    <property type="project" value="InterPro"/>
</dbReference>
<dbReference type="GO" id="GO:0016209">
    <property type="term" value="F:antioxidant activity"/>
    <property type="evidence" value="ECO:0007669"/>
    <property type="project" value="InterPro"/>
</dbReference>
<dbReference type="Proteomes" id="UP000309016">
    <property type="component" value="Chromosome"/>
</dbReference>
<keyword evidence="4" id="KW-1185">Reference proteome</keyword>
<organism evidence="3 4">
    <name type="scientific">Antarcticibacterium flavum</name>
    <dbReference type="NCBI Taxonomy" id="2058175"/>
    <lineage>
        <taxon>Bacteria</taxon>
        <taxon>Pseudomonadati</taxon>
        <taxon>Bacteroidota</taxon>
        <taxon>Flavobacteriia</taxon>
        <taxon>Flavobacteriales</taxon>
        <taxon>Flavobacteriaceae</taxon>
        <taxon>Antarcticibacterium</taxon>
    </lineage>
</organism>
<dbReference type="PANTHER" id="PTHR42852:SF13">
    <property type="entry name" value="PROTEIN DIPZ"/>
    <property type="match status" value="1"/>
</dbReference>
<dbReference type="InterPro" id="IPR000866">
    <property type="entry name" value="AhpC/TSA"/>
</dbReference>
<dbReference type="PANTHER" id="PTHR42852">
    <property type="entry name" value="THIOL:DISULFIDE INTERCHANGE PROTEIN DSBE"/>
    <property type="match status" value="1"/>
</dbReference>
<evidence type="ECO:0000313" key="4">
    <source>
        <dbReference type="Proteomes" id="UP000309016"/>
    </source>
</evidence>
<dbReference type="OrthoDB" id="1134224at2"/>
<proteinExistence type="predicted"/>
<evidence type="ECO:0000313" key="3">
    <source>
        <dbReference type="EMBL" id="QCY71243.1"/>
    </source>
</evidence>
<evidence type="ECO:0000259" key="2">
    <source>
        <dbReference type="PROSITE" id="PS51352"/>
    </source>
</evidence>
<dbReference type="CDD" id="cd02966">
    <property type="entry name" value="TlpA_like_family"/>
    <property type="match status" value="1"/>
</dbReference>
<dbReference type="Gene3D" id="3.40.30.10">
    <property type="entry name" value="Glutaredoxin"/>
    <property type="match status" value="1"/>
</dbReference>
<feature type="domain" description="Thioredoxin" evidence="2">
    <location>
        <begin position="67"/>
        <end position="210"/>
    </location>
</feature>
<dbReference type="InterPro" id="IPR050553">
    <property type="entry name" value="Thioredoxin_ResA/DsbE_sf"/>
</dbReference>
<dbReference type="EMBL" id="CP040812">
    <property type="protein sequence ID" value="QCY71243.1"/>
    <property type="molecule type" value="Genomic_DNA"/>
</dbReference>
<gene>
    <name evidence="3" type="ORF">FHG64_18620</name>
</gene>
<dbReference type="KEGG" id="afla:FHG64_18620"/>
<accession>A0A5B7X9B8</accession>
<dbReference type="PROSITE" id="PS51352">
    <property type="entry name" value="THIOREDOXIN_2"/>
    <property type="match status" value="1"/>
</dbReference>
<dbReference type="InterPro" id="IPR036249">
    <property type="entry name" value="Thioredoxin-like_sf"/>
</dbReference>
<feature type="signal peptide" evidence="1">
    <location>
        <begin position="1"/>
        <end position="19"/>
    </location>
</feature>
<name>A0A5B7X9B8_9FLAO</name>
<dbReference type="Pfam" id="PF00578">
    <property type="entry name" value="AhpC-TSA"/>
    <property type="match status" value="1"/>
</dbReference>
<dbReference type="RefSeq" id="WP_139067790.1">
    <property type="nucleotide sequence ID" value="NZ_CP040812.1"/>
</dbReference>
<dbReference type="InterPro" id="IPR013766">
    <property type="entry name" value="Thioredoxin_domain"/>
</dbReference>
<reference evidence="3 4" key="1">
    <citation type="submission" date="2019-06" db="EMBL/GenBank/DDBJ databases">
        <title>Complete genome sequence of Antarcticibacterium flavum KCTC 52984T from an Antarctic marine sediment.</title>
        <authorList>
            <person name="Lee Y.M."/>
            <person name="Shin S.C."/>
        </authorList>
    </citation>
    <scope>NUCLEOTIDE SEQUENCE [LARGE SCALE GENOMIC DNA]</scope>
    <source>
        <strain evidence="3 4">KCTC 52984</strain>
    </source>
</reference>
<dbReference type="AlphaFoldDB" id="A0A5B7X9B8"/>
<keyword evidence="1" id="KW-0732">Signal</keyword>
<protein>
    <submittedName>
        <fullName evidence="3">TlpA family protein disulfide reductase</fullName>
    </submittedName>
</protein>
<sequence length="237" mass="27685">MVRILLLIFTFLLTQISTAQQEEDNAILFSEALTLHLPKYEKRAKDAYFYRDYEKAQKLFDSLTRYQLAGSYMDDFKFKNLRGKKISLHNFKKPVYLITYASWCVTSQGEVPALNELADKYQDKIDFVILFWDSKIDTRKASKDYSKNIHITYVDELDNKDPHVVRNLKHSLGLPTTFLLDKDKKILNIRRGVTHKYGKSFEESLDANYNSIYDGIANHLLGDRNFEPRPEPVALNN</sequence>
<dbReference type="SUPFAM" id="SSF52833">
    <property type="entry name" value="Thioredoxin-like"/>
    <property type="match status" value="1"/>
</dbReference>
<feature type="chain" id="PRO_5022836995" evidence="1">
    <location>
        <begin position="20"/>
        <end position="237"/>
    </location>
</feature>